<name>A0A645EI83_9ZZZZ</name>
<accession>A0A645EI83</accession>
<reference evidence="1" key="1">
    <citation type="submission" date="2019-08" db="EMBL/GenBank/DDBJ databases">
        <authorList>
            <person name="Kucharzyk K."/>
            <person name="Murdoch R.W."/>
            <person name="Higgins S."/>
            <person name="Loffler F."/>
        </authorList>
    </citation>
    <scope>NUCLEOTIDE SEQUENCE</scope>
</reference>
<sequence>MNRFAQFAVRVWDCDMDFAHPEITANAGIARFRAFLRSIGMPATLSEVGASAADIPGMTAHRAEKPGGFPFGNFVKIGPEEMTAILHLAE</sequence>
<dbReference type="AlphaFoldDB" id="A0A645EI83"/>
<organism evidence="1">
    <name type="scientific">bioreactor metagenome</name>
    <dbReference type="NCBI Taxonomy" id="1076179"/>
    <lineage>
        <taxon>unclassified sequences</taxon>
        <taxon>metagenomes</taxon>
        <taxon>ecological metagenomes</taxon>
    </lineage>
</organism>
<evidence type="ECO:0000313" key="1">
    <source>
        <dbReference type="EMBL" id="MPN01651.1"/>
    </source>
</evidence>
<comment type="caution">
    <text evidence="1">The sequence shown here is derived from an EMBL/GenBank/DDBJ whole genome shotgun (WGS) entry which is preliminary data.</text>
</comment>
<dbReference type="EMBL" id="VSSQ01047645">
    <property type="protein sequence ID" value="MPN01651.1"/>
    <property type="molecule type" value="Genomic_DNA"/>
</dbReference>
<dbReference type="SUPFAM" id="SSF56796">
    <property type="entry name" value="Dehydroquinate synthase-like"/>
    <property type="match status" value="1"/>
</dbReference>
<protein>
    <submittedName>
        <fullName evidence="1">Uncharacterized protein</fullName>
    </submittedName>
</protein>
<proteinExistence type="predicted"/>
<gene>
    <name evidence="1" type="ORF">SDC9_148861</name>
</gene>
<dbReference type="Gene3D" id="1.20.1090.10">
    <property type="entry name" value="Dehydroquinate synthase-like - alpha domain"/>
    <property type="match status" value="1"/>
</dbReference>